<proteinExistence type="predicted"/>
<name>A0AAD1KAZ4_9GAMM</name>
<organism evidence="1 2">
    <name type="scientific">Shewanella algae</name>
    <dbReference type="NCBI Taxonomy" id="38313"/>
    <lineage>
        <taxon>Bacteria</taxon>
        <taxon>Pseudomonadati</taxon>
        <taxon>Pseudomonadota</taxon>
        <taxon>Gammaproteobacteria</taxon>
        <taxon>Alteromonadales</taxon>
        <taxon>Shewanellaceae</taxon>
        <taxon>Shewanella</taxon>
    </lineage>
</organism>
<gene>
    <name evidence="1" type="ORF">TUM17379_30170</name>
</gene>
<dbReference type="EMBL" id="AP024613">
    <property type="protein sequence ID" value="BCV45999.1"/>
    <property type="molecule type" value="Genomic_DNA"/>
</dbReference>
<sequence length="102" mass="11833">MLEMMKSIKYGLLLILPGIVLTTQAAERQEVKCHLITSKGEQIAFYRWDLEKQPLLMARLSSKPLKDTQGKRYYIKQASECVLLNEEFSSEKARKLDEVTLR</sequence>
<reference evidence="1" key="1">
    <citation type="submission" date="2021-05" db="EMBL/GenBank/DDBJ databases">
        <title>Molecular characterization for Shewanella algae harboring chromosomal blaOXA-55-like strains isolated from clinical and environment sample.</title>
        <authorList>
            <person name="Ohama Y."/>
            <person name="Aoki K."/>
            <person name="Harada S."/>
            <person name="Moriya K."/>
            <person name="Ishii Y."/>
            <person name="Tateda K."/>
        </authorList>
    </citation>
    <scope>NUCLEOTIDE SEQUENCE</scope>
    <source>
        <strain evidence="1">TUM17379</strain>
    </source>
</reference>
<dbReference type="NCBIfam" id="NF038109">
    <property type="entry name" value="tapY2_fam"/>
    <property type="match status" value="1"/>
</dbReference>
<accession>A0AAD1KAZ4</accession>
<evidence type="ECO:0000313" key="1">
    <source>
        <dbReference type="EMBL" id="BCV45999.1"/>
    </source>
</evidence>
<dbReference type="AlphaFoldDB" id="A0AAD1KAZ4"/>
<dbReference type="Proteomes" id="UP000825078">
    <property type="component" value="Chromosome"/>
</dbReference>
<protein>
    <submittedName>
        <fullName evidence="1">Uncharacterized protein</fullName>
    </submittedName>
</protein>
<dbReference type="InterPro" id="IPR049848">
    <property type="entry name" value="TapY2-like"/>
</dbReference>
<evidence type="ECO:0000313" key="2">
    <source>
        <dbReference type="Proteomes" id="UP000825078"/>
    </source>
</evidence>